<proteinExistence type="predicted"/>
<dbReference type="STRING" id="180332.GCA_000797495_03618"/>
<protein>
    <submittedName>
        <fullName evidence="1">Uncharacterized protein</fullName>
    </submittedName>
</protein>
<reference evidence="1 2" key="1">
    <citation type="journal article" date="2019" name="Anaerobe">
        <title>Detection of Robinsoniella peoriensis in multiple bone samples of a trauma patient.</title>
        <authorList>
            <person name="Schrottner P."/>
            <person name="Hartwich K."/>
            <person name="Bunk B."/>
            <person name="Schober I."/>
            <person name="Helbig S."/>
            <person name="Rudolph W.W."/>
            <person name="Gunzer F."/>
        </authorList>
    </citation>
    <scope>NUCLEOTIDE SEQUENCE [LARGE SCALE GENOMIC DNA]</scope>
    <source>
        <strain evidence="1 2">DSM 106044</strain>
    </source>
</reference>
<organism evidence="1 2">
    <name type="scientific">Robinsoniella peoriensis</name>
    <dbReference type="NCBI Taxonomy" id="180332"/>
    <lineage>
        <taxon>Bacteria</taxon>
        <taxon>Bacillati</taxon>
        <taxon>Bacillota</taxon>
        <taxon>Clostridia</taxon>
        <taxon>Lachnospirales</taxon>
        <taxon>Lachnospiraceae</taxon>
        <taxon>Robinsoniella</taxon>
    </lineage>
</organism>
<sequence>MTTEKVNIGKGEGNMRMLINRIEERSKVQGFTQECAVAFAEGWFETLTDIDEEKSYTVKEIFGLLVCLDGIRKCS</sequence>
<accession>A0A4U8Q0P1</accession>
<name>A0A4U8Q0P1_9FIRM</name>
<dbReference type="AlphaFoldDB" id="A0A4U8Q0P1"/>
<gene>
    <name evidence="1" type="ORF">DSM106044_04940</name>
</gene>
<keyword evidence="2" id="KW-1185">Reference proteome</keyword>
<dbReference type="EMBL" id="QGQD01000100">
    <property type="protein sequence ID" value="TLC98239.1"/>
    <property type="molecule type" value="Genomic_DNA"/>
</dbReference>
<evidence type="ECO:0000313" key="1">
    <source>
        <dbReference type="EMBL" id="TLC98239.1"/>
    </source>
</evidence>
<comment type="caution">
    <text evidence="1">The sequence shown here is derived from an EMBL/GenBank/DDBJ whole genome shotgun (WGS) entry which is preliminary data.</text>
</comment>
<dbReference type="RefSeq" id="WP_044297914.1">
    <property type="nucleotide sequence ID" value="NZ_CAUSDN010000156.1"/>
</dbReference>
<dbReference type="Proteomes" id="UP000306509">
    <property type="component" value="Unassembled WGS sequence"/>
</dbReference>
<evidence type="ECO:0000313" key="2">
    <source>
        <dbReference type="Proteomes" id="UP000306509"/>
    </source>
</evidence>